<dbReference type="EMBL" id="JAQGDS010000001">
    <property type="protein sequence ID" value="KAJ6264531.1"/>
    <property type="molecule type" value="Genomic_DNA"/>
</dbReference>
<dbReference type="InterPro" id="IPR035994">
    <property type="entry name" value="Nucleoside_phosphorylase_sf"/>
</dbReference>
<dbReference type="Proteomes" id="UP001221413">
    <property type="component" value="Unassembled WGS sequence"/>
</dbReference>
<dbReference type="PRINTS" id="PR01415">
    <property type="entry name" value="ANKYRIN"/>
</dbReference>
<feature type="repeat" description="ANK" evidence="3">
    <location>
        <begin position="1182"/>
        <end position="1214"/>
    </location>
</feature>
<dbReference type="SUPFAM" id="SSF52540">
    <property type="entry name" value="P-loop containing nucleoside triphosphate hydrolases"/>
    <property type="match status" value="1"/>
</dbReference>
<feature type="region of interest" description="Disordered" evidence="4">
    <location>
        <begin position="198"/>
        <end position="219"/>
    </location>
</feature>
<evidence type="ECO:0000313" key="9">
    <source>
        <dbReference type="Proteomes" id="UP001221413"/>
    </source>
</evidence>
<dbReference type="Gene3D" id="3.40.50.1580">
    <property type="entry name" value="Nucleoside phosphorylase domain"/>
    <property type="match status" value="1"/>
</dbReference>
<dbReference type="SUPFAM" id="SSF48403">
    <property type="entry name" value="Ankyrin repeat"/>
    <property type="match status" value="1"/>
</dbReference>
<dbReference type="PANTHER" id="PTHR24188">
    <property type="entry name" value="ANKYRIN REPEAT PROTEIN"/>
    <property type="match status" value="1"/>
</dbReference>
<dbReference type="SUPFAM" id="SSF53167">
    <property type="entry name" value="Purine and uridine phosphorylases"/>
    <property type="match status" value="1"/>
</dbReference>
<dbReference type="Pfam" id="PF01048">
    <property type="entry name" value="PNP_UDP_1"/>
    <property type="match status" value="1"/>
</dbReference>
<feature type="repeat" description="ANK" evidence="3">
    <location>
        <begin position="900"/>
        <end position="932"/>
    </location>
</feature>
<evidence type="ECO:0000313" key="8">
    <source>
        <dbReference type="EMBL" id="KAJ6264531.1"/>
    </source>
</evidence>
<dbReference type="PROSITE" id="PS50297">
    <property type="entry name" value="ANK_REP_REGION"/>
    <property type="match status" value="11"/>
</dbReference>
<feature type="repeat" description="ANK" evidence="3">
    <location>
        <begin position="1099"/>
        <end position="1131"/>
    </location>
</feature>
<dbReference type="Gene3D" id="3.40.50.300">
    <property type="entry name" value="P-loop containing nucleotide triphosphate hydrolases"/>
    <property type="match status" value="1"/>
</dbReference>
<dbReference type="InterPro" id="IPR036770">
    <property type="entry name" value="Ankyrin_rpt-contain_sf"/>
</dbReference>
<dbReference type="Pfam" id="PF00023">
    <property type="entry name" value="Ank"/>
    <property type="match status" value="1"/>
</dbReference>
<dbReference type="Pfam" id="PF12796">
    <property type="entry name" value="Ank_2"/>
    <property type="match status" value="5"/>
</dbReference>
<comment type="caution">
    <text evidence="8">The sequence shown here is derived from an EMBL/GenBank/DDBJ whole genome shotgun (WGS) entry which is preliminary data.</text>
</comment>
<dbReference type="GO" id="GO:0009116">
    <property type="term" value="P:nucleoside metabolic process"/>
    <property type="evidence" value="ECO:0007669"/>
    <property type="project" value="InterPro"/>
</dbReference>
<feature type="domain" description="Nephrocystin 3-like N-terminal" evidence="7">
    <location>
        <begin position="423"/>
        <end position="590"/>
    </location>
</feature>
<protein>
    <submittedName>
        <fullName evidence="8">Ankyrin repeat</fullName>
    </submittedName>
</protein>
<name>A0AAD6J5N1_DREDA</name>
<dbReference type="Gene3D" id="1.25.40.20">
    <property type="entry name" value="Ankyrin repeat-containing domain"/>
    <property type="match status" value="5"/>
</dbReference>
<dbReference type="InterPro" id="IPR027417">
    <property type="entry name" value="P-loop_NTPase"/>
</dbReference>
<proteinExistence type="predicted"/>
<dbReference type="GO" id="GO:0003824">
    <property type="term" value="F:catalytic activity"/>
    <property type="evidence" value="ECO:0007669"/>
    <property type="project" value="InterPro"/>
</dbReference>
<dbReference type="SMART" id="SM00248">
    <property type="entry name" value="ANK"/>
    <property type="match status" value="12"/>
</dbReference>
<evidence type="ECO:0000259" key="6">
    <source>
        <dbReference type="Pfam" id="PF22939"/>
    </source>
</evidence>
<feature type="repeat" description="ANK" evidence="3">
    <location>
        <begin position="1133"/>
        <end position="1165"/>
    </location>
</feature>
<accession>A0AAD6J5N1</accession>
<feature type="repeat" description="ANK" evidence="3">
    <location>
        <begin position="1250"/>
        <end position="1282"/>
    </location>
</feature>
<sequence>MSANLDAAPPPKYTVSTTTPAEPRSHNDYTIGWICALSKELTAARAMLEHIHPRLPKPPTDANTYVLGSIGEHNIVIACLPEGLTGTNQAATVATRLVSTFPAVKVGFMVGIGGGIPSKVRLGDVVVSRPTGQYPGVVQWDFGKAEKGSKFRRTGALNKPPTALLAALASLRSEHDLHGNKIHLYLDEVQRRYPNLESTYARPNPFEDPLSRPHNPSSDGGGWGIRLAALWRTIFALLGYTIGLWAIGPVTKRAEPGGRATASASNSTGQNYKKVNRKSVHYGLIASGNQVIKDEVFRDSLNESLGGDVLCIEMEAAGLMDDFPCIVIRGICDYADSDKNDDWQEYAAGVAAAYTKDFLMHLQPIEVQKEPPIKDILLRRVHDRVAKITSRLEREEDLRILEWLTPIDHSLQHNDIVHKRQIGTGQWLLGSDEYQHWLSEQKRILFCPGIPGAGKTFLTSVVVDHLSWFSSNNSATGIAYIYCNFKRKDEQTISNMLASLLKQLARRYSSLPKIIKEMYDRHTHKGNNARPQRDEIFDALRSMVAMFSRVFIVIDALDECQISDNCRHQLLLALLRLHTECEINIFATSRHIRDISERFELNHSTAILEILADDEDLRNFLDGQIMQSNRPLLRQHCVEVRNKIAKAVGGMFLLARLHFESIKFKTSYRDLKTALGALATGETAYKVAYDEAMERINNQNPDFRRLASQVLLWIVCAKRPLTKRELQHALAVEPEADQPELDKDNIPDLRDIVSVCAGLVAIDEESNIVRLIHFTTQEYFNQTRNTWFPDAQKYIATVCVTCLSYETFYTGFKETAKDFAAKIQSNALYIYAAQNWGHHIRESSNGTASLQEQSLLKNKIAISACSQLIDQTASDHHRIRRLIADIETFSGASSPPLPPTGMTGLHIATYFGLLDHTELLLHEGFDLESRDADIRQTPLSLAARKGHVAVVELLLRKGADQEAGNIIGLRPLLLAAEAGHAAIVELLLRAGADQEAGNLRGYTPLLAAVKSGHIAVVEALLPSGADQEARDNGSRTPLLVAAEAGSIAIVKLLLCRGADQEARDYRAKTPLLVAAEAGNTAIVKLLLCRGADQEARDNSARTPLLAAAEAGHIAIVELLLQGGADLEARDEYRGFTPLSWAVKRGHTAIVELLLRRGADLNIRGDDDRTPLLLAAQKGCQDEGVTPLIWAIFGGHTAVVELLLRKGADREAVDKNAGQPPLSWAAAVGHTAVVELLLRKGANREATGIQFGRTALSWAAENGNIAIVELLLREGADRDAKDGAGRTPLSWATEMNHTAVVELLRTGPEPITNS</sequence>
<feature type="domain" description="Nucleoside phosphorylase" evidence="5">
    <location>
        <begin position="30"/>
        <end position="140"/>
    </location>
</feature>
<organism evidence="8 9">
    <name type="scientific">Drechslerella dactyloides</name>
    <name type="common">Nematode-trapping fungus</name>
    <name type="synonym">Arthrobotrys dactyloides</name>
    <dbReference type="NCBI Taxonomy" id="74499"/>
    <lineage>
        <taxon>Eukaryota</taxon>
        <taxon>Fungi</taxon>
        <taxon>Dikarya</taxon>
        <taxon>Ascomycota</taxon>
        <taxon>Pezizomycotina</taxon>
        <taxon>Orbiliomycetes</taxon>
        <taxon>Orbiliales</taxon>
        <taxon>Orbiliaceae</taxon>
        <taxon>Drechslerella</taxon>
    </lineage>
</organism>
<feature type="repeat" description="ANK" evidence="3">
    <location>
        <begin position="967"/>
        <end position="999"/>
    </location>
</feature>
<dbReference type="InterPro" id="IPR054471">
    <property type="entry name" value="GPIID_WHD"/>
</dbReference>
<evidence type="ECO:0000256" key="3">
    <source>
        <dbReference type="PROSITE-ProRule" id="PRU00023"/>
    </source>
</evidence>
<keyword evidence="1" id="KW-0677">Repeat</keyword>
<dbReference type="InterPro" id="IPR056884">
    <property type="entry name" value="NPHP3-like_N"/>
</dbReference>
<dbReference type="InterPro" id="IPR000845">
    <property type="entry name" value="Nucleoside_phosphorylase_d"/>
</dbReference>
<evidence type="ECO:0000256" key="2">
    <source>
        <dbReference type="ARBA" id="ARBA00023043"/>
    </source>
</evidence>
<evidence type="ECO:0000256" key="1">
    <source>
        <dbReference type="ARBA" id="ARBA00022737"/>
    </source>
</evidence>
<feature type="repeat" description="ANK" evidence="3">
    <location>
        <begin position="934"/>
        <end position="966"/>
    </location>
</feature>
<feature type="repeat" description="ANK" evidence="3">
    <location>
        <begin position="1066"/>
        <end position="1098"/>
    </location>
</feature>
<feature type="region of interest" description="Disordered" evidence="4">
    <location>
        <begin position="1"/>
        <end position="21"/>
    </location>
</feature>
<evidence type="ECO:0000256" key="4">
    <source>
        <dbReference type="SAM" id="MobiDB-lite"/>
    </source>
</evidence>
<keyword evidence="9" id="KW-1185">Reference proteome</keyword>
<feature type="repeat" description="ANK" evidence="3">
    <location>
        <begin position="1033"/>
        <end position="1065"/>
    </location>
</feature>
<feature type="domain" description="GPI inositol-deacylase winged helix" evidence="6">
    <location>
        <begin position="701"/>
        <end position="781"/>
    </location>
</feature>
<dbReference type="PANTHER" id="PTHR24188:SF29">
    <property type="entry name" value="GH09064P"/>
    <property type="match status" value="1"/>
</dbReference>
<gene>
    <name evidence="8" type="ORF">Dda_0678</name>
</gene>
<feature type="repeat" description="ANK" evidence="3">
    <location>
        <begin position="1000"/>
        <end position="1032"/>
    </location>
</feature>
<reference evidence="8" key="1">
    <citation type="submission" date="2023-01" db="EMBL/GenBank/DDBJ databases">
        <title>The chitinases involved in constricting ring structure development in the nematode-trapping fungus Drechslerella dactyloides.</title>
        <authorList>
            <person name="Wang R."/>
            <person name="Zhang L."/>
            <person name="Tang P."/>
            <person name="Li S."/>
            <person name="Liang L."/>
        </authorList>
    </citation>
    <scope>NUCLEOTIDE SEQUENCE</scope>
    <source>
        <strain evidence="8">YMF1.00031</strain>
    </source>
</reference>
<dbReference type="PROSITE" id="PS50088">
    <property type="entry name" value="ANK_REPEAT"/>
    <property type="match status" value="11"/>
</dbReference>
<dbReference type="Pfam" id="PF22939">
    <property type="entry name" value="WHD_GPIID"/>
    <property type="match status" value="1"/>
</dbReference>
<dbReference type="Pfam" id="PF24883">
    <property type="entry name" value="NPHP3_N"/>
    <property type="match status" value="1"/>
</dbReference>
<dbReference type="InterPro" id="IPR002110">
    <property type="entry name" value="Ankyrin_rpt"/>
</dbReference>
<evidence type="ECO:0000259" key="5">
    <source>
        <dbReference type="Pfam" id="PF01048"/>
    </source>
</evidence>
<feature type="repeat" description="ANK" evidence="3">
    <location>
        <begin position="1216"/>
        <end position="1248"/>
    </location>
</feature>
<evidence type="ECO:0000259" key="7">
    <source>
        <dbReference type="Pfam" id="PF24883"/>
    </source>
</evidence>
<keyword evidence="2 3" id="KW-0040">ANK repeat</keyword>